<reference evidence="2 3" key="1">
    <citation type="journal article" date="2007" name="Nature">
        <title>Evolution of genes and genomes on the Drosophila phylogeny.</title>
        <authorList>
            <consortium name="Drosophila 12 Genomes Consortium"/>
            <person name="Clark A.G."/>
            <person name="Eisen M.B."/>
            <person name="Smith D.R."/>
            <person name="Bergman C.M."/>
            <person name="Oliver B."/>
            <person name="Markow T.A."/>
            <person name="Kaufman T.C."/>
            <person name="Kellis M."/>
            <person name="Gelbart W."/>
            <person name="Iyer V.N."/>
            <person name="Pollard D.A."/>
            <person name="Sackton T.B."/>
            <person name="Larracuente A.M."/>
            <person name="Singh N.D."/>
            <person name="Abad J.P."/>
            <person name="Abt D.N."/>
            <person name="Adryan B."/>
            <person name="Aguade M."/>
            <person name="Akashi H."/>
            <person name="Anderson W.W."/>
            <person name="Aquadro C.F."/>
            <person name="Ardell D.H."/>
            <person name="Arguello R."/>
            <person name="Artieri C.G."/>
            <person name="Barbash D.A."/>
            <person name="Barker D."/>
            <person name="Barsanti P."/>
            <person name="Batterham P."/>
            <person name="Batzoglou S."/>
            <person name="Begun D."/>
            <person name="Bhutkar A."/>
            <person name="Blanco E."/>
            <person name="Bosak S.A."/>
            <person name="Bradley R.K."/>
            <person name="Brand A.D."/>
            <person name="Brent M.R."/>
            <person name="Brooks A.N."/>
            <person name="Brown R.H."/>
            <person name="Butlin R.K."/>
            <person name="Caggese C."/>
            <person name="Calvi B.R."/>
            <person name="Bernardo de Carvalho A."/>
            <person name="Caspi A."/>
            <person name="Castrezana S."/>
            <person name="Celniker S.E."/>
            <person name="Chang J.L."/>
            <person name="Chapple C."/>
            <person name="Chatterji S."/>
            <person name="Chinwalla A."/>
            <person name="Civetta A."/>
            <person name="Clifton S.W."/>
            <person name="Comeron J.M."/>
            <person name="Costello J.C."/>
            <person name="Coyne J.A."/>
            <person name="Daub J."/>
            <person name="David R.G."/>
            <person name="Delcher A.L."/>
            <person name="Delehaunty K."/>
            <person name="Do C.B."/>
            <person name="Ebling H."/>
            <person name="Edwards K."/>
            <person name="Eickbush T."/>
            <person name="Evans J.D."/>
            <person name="Filipski A."/>
            <person name="Findeiss S."/>
            <person name="Freyhult E."/>
            <person name="Fulton L."/>
            <person name="Fulton R."/>
            <person name="Garcia A.C."/>
            <person name="Gardiner A."/>
            <person name="Garfield D.A."/>
            <person name="Garvin B.E."/>
            <person name="Gibson G."/>
            <person name="Gilbert D."/>
            <person name="Gnerre S."/>
            <person name="Godfrey J."/>
            <person name="Good R."/>
            <person name="Gotea V."/>
            <person name="Gravely B."/>
            <person name="Greenberg A.J."/>
            <person name="Griffiths-Jones S."/>
            <person name="Gross S."/>
            <person name="Guigo R."/>
            <person name="Gustafson E.A."/>
            <person name="Haerty W."/>
            <person name="Hahn M.W."/>
            <person name="Halligan D.L."/>
            <person name="Halpern A.L."/>
            <person name="Halter G.M."/>
            <person name="Han M.V."/>
            <person name="Heger A."/>
            <person name="Hillier L."/>
            <person name="Hinrichs A.S."/>
            <person name="Holmes I."/>
            <person name="Hoskins R.A."/>
            <person name="Hubisz M.J."/>
            <person name="Hultmark D."/>
            <person name="Huntley M.A."/>
            <person name="Jaffe D.B."/>
            <person name="Jagadeeshan S."/>
            <person name="Jeck W.R."/>
            <person name="Johnson J."/>
            <person name="Jones C.D."/>
            <person name="Jordan W.C."/>
            <person name="Karpen G.H."/>
            <person name="Kataoka E."/>
            <person name="Keightley P.D."/>
            <person name="Kheradpour P."/>
            <person name="Kirkness E.F."/>
            <person name="Koerich L.B."/>
            <person name="Kristiansen K."/>
            <person name="Kudrna D."/>
            <person name="Kulathinal R.J."/>
            <person name="Kumar S."/>
            <person name="Kwok R."/>
            <person name="Lander E."/>
            <person name="Langley C.H."/>
            <person name="Lapoint R."/>
            <person name="Lazzaro B.P."/>
            <person name="Lee S.J."/>
            <person name="Levesque L."/>
            <person name="Li R."/>
            <person name="Lin C.F."/>
            <person name="Lin M.F."/>
            <person name="Lindblad-Toh K."/>
            <person name="Llopart A."/>
            <person name="Long M."/>
            <person name="Low L."/>
            <person name="Lozovsky E."/>
            <person name="Lu J."/>
            <person name="Luo M."/>
            <person name="Machado C.A."/>
            <person name="Makalowski W."/>
            <person name="Marzo M."/>
            <person name="Matsuda M."/>
            <person name="Matzkin L."/>
            <person name="McAllister B."/>
            <person name="McBride C.S."/>
            <person name="McKernan B."/>
            <person name="McKernan K."/>
            <person name="Mendez-Lago M."/>
            <person name="Minx P."/>
            <person name="Mollenhauer M.U."/>
            <person name="Montooth K."/>
            <person name="Mount S.M."/>
            <person name="Mu X."/>
            <person name="Myers E."/>
            <person name="Negre B."/>
            <person name="Newfeld S."/>
            <person name="Nielsen R."/>
            <person name="Noor M.A."/>
            <person name="O'Grady P."/>
            <person name="Pachter L."/>
            <person name="Papaceit M."/>
            <person name="Parisi M.J."/>
            <person name="Parisi M."/>
            <person name="Parts L."/>
            <person name="Pedersen J.S."/>
            <person name="Pesole G."/>
            <person name="Phillippy A.M."/>
            <person name="Ponting C.P."/>
            <person name="Pop M."/>
            <person name="Porcelli D."/>
            <person name="Powell J.R."/>
            <person name="Prohaska S."/>
            <person name="Pruitt K."/>
            <person name="Puig M."/>
            <person name="Quesneville H."/>
            <person name="Ram K.R."/>
            <person name="Rand D."/>
            <person name="Rasmussen M.D."/>
            <person name="Reed L.K."/>
            <person name="Reenan R."/>
            <person name="Reily A."/>
            <person name="Remington K.A."/>
            <person name="Rieger T.T."/>
            <person name="Ritchie M.G."/>
            <person name="Robin C."/>
            <person name="Rogers Y.H."/>
            <person name="Rohde C."/>
            <person name="Rozas J."/>
            <person name="Rubenfield M.J."/>
            <person name="Ruiz A."/>
            <person name="Russo S."/>
            <person name="Salzberg S.L."/>
            <person name="Sanchez-Gracia A."/>
            <person name="Saranga D.J."/>
            <person name="Sato H."/>
            <person name="Schaeffer S.W."/>
            <person name="Schatz M.C."/>
            <person name="Schlenke T."/>
            <person name="Schwartz R."/>
            <person name="Segarra C."/>
            <person name="Singh R.S."/>
            <person name="Sirot L."/>
            <person name="Sirota M."/>
            <person name="Sisneros N.B."/>
            <person name="Smith C.D."/>
            <person name="Smith T.F."/>
            <person name="Spieth J."/>
            <person name="Stage D.E."/>
            <person name="Stark A."/>
            <person name="Stephan W."/>
            <person name="Strausberg R.L."/>
            <person name="Strempel S."/>
            <person name="Sturgill D."/>
            <person name="Sutton G."/>
            <person name="Sutton G.G."/>
            <person name="Tao W."/>
            <person name="Teichmann S."/>
            <person name="Tobari Y.N."/>
            <person name="Tomimura Y."/>
            <person name="Tsolas J.M."/>
            <person name="Valente V.L."/>
            <person name="Venter E."/>
            <person name="Venter J.C."/>
            <person name="Vicario S."/>
            <person name="Vieira F.G."/>
            <person name="Vilella A.J."/>
            <person name="Villasante A."/>
            <person name="Walenz B."/>
            <person name="Wang J."/>
            <person name="Wasserman M."/>
            <person name="Watts T."/>
            <person name="Wilson D."/>
            <person name="Wilson R.K."/>
            <person name="Wing R.A."/>
            <person name="Wolfner M.F."/>
            <person name="Wong A."/>
            <person name="Wong G.K."/>
            <person name="Wu C.I."/>
            <person name="Wu G."/>
            <person name="Yamamoto D."/>
            <person name="Yang H.P."/>
            <person name="Yang S.P."/>
            <person name="Yorke J.A."/>
            <person name="Yoshida K."/>
            <person name="Zdobnov E."/>
            <person name="Zhang P."/>
            <person name="Zhang Y."/>
            <person name="Zimin A.V."/>
            <person name="Baldwin J."/>
            <person name="Abdouelleil A."/>
            <person name="Abdulkadir J."/>
            <person name="Abebe A."/>
            <person name="Abera B."/>
            <person name="Abreu J."/>
            <person name="Acer S.C."/>
            <person name="Aftuck L."/>
            <person name="Alexander A."/>
            <person name="An P."/>
            <person name="Anderson E."/>
            <person name="Anderson S."/>
            <person name="Arachi H."/>
            <person name="Azer M."/>
            <person name="Bachantsang P."/>
            <person name="Barry A."/>
            <person name="Bayul T."/>
            <person name="Berlin A."/>
            <person name="Bessette D."/>
            <person name="Bloom T."/>
            <person name="Blye J."/>
            <person name="Boguslavskiy L."/>
            <person name="Bonnet C."/>
            <person name="Boukhgalter B."/>
            <person name="Bourzgui I."/>
            <person name="Brown A."/>
            <person name="Cahill P."/>
            <person name="Channer S."/>
            <person name="Cheshatsang Y."/>
            <person name="Chuda L."/>
            <person name="Citroen M."/>
            <person name="Collymore A."/>
            <person name="Cooke P."/>
            <person name="Costello M."/>
            <person name="D'Aco K."/>
            <person name="Daza R."/>
            <person name="De Haan G."/>
            <person name="DeGray S."/>
            <person name="DeMaso C."/>
            <person name="Dhargay N."/>
            <person name="Dooley K."/>
            <person name="Dooley E."/>
            <person name="Doricent M."/>
            <person name="Dorje P."/>
            <person name="Dorjee K."/>
            <person name="Dupes A."/>
            <person name="Elong R."/>
            <person name="Falk J."/>
            <person name="Farina A."/>
            <person name="Faro S."/>
            <person name="Ferguson D."/>
            <person name="Fisher S."/>
            <person name="Foley C.D."/>
            <person name="Franke A."/>
            <person name="Friedrich D."/>
            <person name="Gadbois L."/>
            <person name="Gearin G."/>
            <person name="Gearin C.R."/>
            <person name="Giannoukos G."/>
            <person name="Goode T."/>
            <person name="Graham J."/>
            <person name="Grandbois E."/>
            <person name="Grewal S."/>
            <person name="Gyaltsen K."/>
            <person name="Hafez N."/>
            <person name="Hagos B."/>
            <person name="Hall J."/>
            <person name="Henson C."/>
            <person name="Hollinger A."/>
            <person name="Honan T."/>
            <person name="Huard M.D."/>
            <person name="Hughes L."/>
            <person name="Hurhula B."/>
            <person name="Husby M.E."/>
            <person name="Kamat A."/>
            <person name="Kanga B."/>
            <person name="Kashin S."/>
            <person name="Khazanovich D."/>
            <person name="Kisner P."/>
            <person name="Lance K."/>
            <person name="Lara M."/>
            <person name="Lee W."/>
            <person name="Lennon N."/>
            <person name="Letendre F."/>
            <person name="LeVine R."/>
            <person name="Lipovsky A."/>
            <person name="Liu X."/>
            <person name="Liu J."/>
            <person name="Liu S."/>
            <person name="Lokyitsang T."/>
            <person name="Lokyitsang Y."/>
            <person name="Lubonja R."/>
            <person name="Lui A."/>
            <person name="MacDonald P."/>
            <person name="Magnisalis V."/>
            <person name="Maru K."/>
            <person name="Matthews C."/>
            <person name="McCusker W."/>
            <person name="McDonough S."/>
            <person name="Mehta T."/>
            <person name="Meldrim J."/>
            <person name="Meneus L."/>
            <person name="Mihai O."/>
            <person name="Mihalev A."/>
            <person name="Mihova T."/>
            <person name="Mittelman R."/>
            <person name="Mlenga V."/>
            <person name="Montmayeur A."/>
            <person name="Mulrain L."/>
            <person name="Navidi A."/>
            <person name="Naylor J."/>
            <person name="Negash T."/>
            <person name="Nguyen T."/>
            <person name="Nguyen N."/>
            <person name="Nicol R."/>
            <person name="Norbu C."/>
            <person name="Norbu N."/>
            <person name="Novod N."/>
            <person name="O'Neill B."/>
            <person name="Osman S."/>
            <person name="Markiewicz E."/>
            <person name="Oyono O.L."/>
            <person name="Patti C."/>
            <person name="Phunkhang P."/>
            <person name="Pierre F."/>
            <person name="Priest M."/>
            <person name="Raghuraman S."/>
            <person name="Rege F."/>
            <person name="Reyes R."/>
            <person name="Rise C."/>
            <person name="Rogov P."/>
            <person name="Ross K."/>
            <person name="Ryan E."/>
            <person name="Settipalli S."/>
            <person name="Shea T."/>
            <person name="Sherpa N."/>
            <person name="Shi L."/>
            <person name="Shih D."/>
            <person name="Sparrow T."/>
            <person name="Spaulding J."/>
            <person name="Stalker J."/>
            <person name="Stange-Thomann N."/>
            <person name="Stavropoulos S."/>
            <person name="Stone C."/>
            <person name="Strader C."/>
            <person name="Tesfaye S."/>
            <person name="Thomson T."/>
            <person name="Thoulutsang Y."/>
            <person name="Thoulutsang D."/>
            <person name="Topham K."/>
            <person name="Topping I."/>
            <person name="Tsamla T."/>
            <person name="Vassiliev H."/>
            <person name="Vo A."/>
            <person name="Wangchuk T."/>
            <person name="Wangdi T."/>
            <person name="Weiand M."/>
            <person name="Wilkinson J."/>
            <person name="Wilson A."/>
            <person name="Yadav S."/>
            <person name="Young G."/>
            <person name="Yu Q."/>
            <person name="Zembek L."/>
            <person name="Zhong D."/>
            <person name="Zimmer A."/>
            <person name="Zwirko Z."/>
            <person name="Jaffe D.B."/>
            <person name="Alvarez P."/>
            <person name="Brockman W."/>
            <person name="Butler J."/>
            <person name="Chin C."/>
            <person name="Gnerre S."/>
            <person name="Grabherr M."/>
            <person name="Kleber M."/>
            <person name="Mauceli E."/>
            <person name="MacCallum I."/>
        </authorList>
    </citation>
    <scope>NUCLEOTIDE SEQUENCE [LARGE SCALE GENOMIC DNA]</scope>
    <source>
        <strain evidence="2 3">TSC#14021-0224.01</strain>
    </source>
</reference>
<dbReference type="OrthoDB" id="7869279at2759"/>
<dbReference type="AlphaFoldDB" id="B3P210"/>
<organism evidence="2 3">
    <name type="scientific">Drosophila erecta</name>
    <name type="common">Fruit fly</name>
    <dbReference type="NCBI Taxonomy" id="7220"/>
    <lineage>
        <taxon>Eukaryota</taxon>
        <taxon>Metazoa</taxon>
        <taxon>Ecdysozoa</taxon>
        <taxon>Arthropoda</taxon>
        <taxon>Hexapoda</taxon>
        <taxon>Insecta</taxon>
        <taxon>Pterygota</taxon>
        <taxon>Neoptera</taxon>
        <taxon>Endopterygota</taxon>
        <taxon>Diptera</taxon>
        <taxon>Brachycera</taxon>
        <taxon>Muscomorpha</taxon>
        <taxon>Ephydroidea</taxon>
        <taxon>Drosophilidae</taxon>
        <taxon>Drosophila</taxon>
        <taxon>Sophophora</taxon>
    </lineage>
</organism>
<reference evidence="2 3" key="2">
    <citation type="journal article" date="2008" name="Bioinformatics">
        <title>Assembly reconciliation.</title>
        <authorList>
            <person name="Zimin A.V."/>
            <person name="Smith D.R."/>
            <person name="Sutton G."/>
            <person name="Yorke J.A."/>
        </authorList>
    </citation>
    <scope>NUCLEOTIDE SEQUENCE [LARGE SCALE GENOMIC DNA]</scope>
    <source>
        <strain evidence="2 3">TSC#14021-0224.01</strain>
    </source>
</reference>
<gene>
    <name evidence="2" type="primary">Dere\GG12417</name>
    <name evidence="2" type="ORF">Dere_GG12417</name>
</gene>
<feature type="compositionally biased region" description="Low complexity" evidence="1">
    <location>
        <begin position="36"/>
        <end position="48"/>
    </location>
</feature>
<sequence>MPKKVITRRQRKAAEIKLKAKEEANQNNEPRIKGETPISSITSSTPSPNLKVANPKKNDKSILLTTSDGKDEKPKTPSSEQPCGESKKSIQLCDALQKIRLTSHKKAFLSEEKKKALNPEQFRNTTSDKDNTFATLRPRINNESTNKISISGVPLMSKICVQIKTHLHSVLPTRNLLGSKSRIPPEKGAEHSIDLPMIQNVLHSSEDKTHGGLDRKVLCFNPAELVRDPGPPMKVLGNTGFFVLTGTNAQLAFQLGELANRGVDVQSYTRLPTETMDKVEQQLCKLGTDREKIFKKMHNKHATLAQGLHPRVKKQSNTKKLN</sequence>
<dbReference type="eggNOG" id="ENOG502TC92">
    <property type="taxonomic scope" value="Eukaryota"/>
</dbReference>
<dbReference type="OMA" id="MHNKHAT"/>
<accession>B3P210</accession>
<evidence type="ECO:0000313" key="2">
    <source>
        <dbReference type="EMBL" id="EDV47783.1"/>
    </source>
</evidence>
<feature type="compositionally biased region" description="Basic and acidic residues" evidence="1">
    <location>
        <begin position="12"/>
        <end position="34"/>
    </location>
</feature>
<keyword evidence="3" id="KW-1185">Reference proteome</keyword>
<evidence type="ECO:0000256" key="1">
    <source>
        <dbReference type="SAM" id="MobiDB-lite"/>
    </source>
</evidence>
<feature type="compositionally biased region" description="Basic residues" evidence="1">
    <location>
        <begin position="1"/>
        <end position="11"/>
    </location>
</feature>
<evidence type="ECO:0000313" key="3">
    <source>
        <dbReference type="Proteomes" id="UP000008711"/>
    </source>
</evidence>
<feature type="region of interest" description="Disordered" evidence="1">
    <location>
        <begin position="1"/>
        <end position="87"/>
    </location>
</feature>
<dbReference type="KEGG" id="der:6552152"/>
<name>B3P210_DROER</name>
<dbReference type="HOGENOM" id="CLU_861280_0_0_1"/>
<dbReference type="Proteomes" id="UP000008711">
    <property type="component" value="Unassembled WGS sequence"/>
</dbReference>
<dbReference type="PhylomeDB" id="B3P210"/>
<protein>
    <submittedName>
        <fullName evidence="2">GG12417</fullName>
    </submittedName>
</protein>
<dbReference type="EMBL" id="CH954181">
    <property type="protein sequence ID" value="EDV47783.1"/>
    <property type="molecule type" value="Genomic_DNA"/>
</dbReference>
<proteinExistence type="predicted"/>